<dbReference type="PROSITE" id="PS51819">
    <property type="entry name" value="VOC"/>
    <property type="match status" value="2"/>
</dbReference>
<dbReference type="Pfam" id="PF00903">
    <property type="entry name" value="Glyoxalase"/>
    <property type="match status" value="2"/>
</dbReference>
<keyword evidence="5" id="KW-1185">Reference proteome</keyword>
<evidence type="ECO:0000256" key="1">
    <source>
        <dbReference type="ARBA" id="ARBA00022723"/>
    </source>
</evidence>
<keyword evidence="2" id="KW-0812">Transmembrane</keyword>
<name>A0AAP0R4M8_LIQFO</name>
<comment type="caution">
    <text evidence="4">The sequence shown here is derived from an EMBL/GenBank/DDBJ whole genome shotgun (WGS) entry which is preliminary data.</text>
</comment>
<sequence length="305" mass="34273">MATSAEVASSNDTLEWVQKDNRRFLHAIYRVIDLDRTIKYAILILVIILFYTQHFGMQLLRRSDVPKANFSNAVLGFGPEESHFVLELIYNHGVDKLDFGTAFGHFGIAAEDVYKIVEDIRASGGVITREPGPAEGGGSTIYAFVQDPNGYSFELVQRDAPIREPLCQALFNVVDLDRSIEFYQKALGMNLLLRYANPREQFDIGMVGYGDDLNQTTVIELRYNYNVTEYTQGNAYSQVVISTDDVYKSAEAVKLVTQELGGKIIRPPGPIPGTDTKITSFLDLDGFKTVLMDNEDFLKELQKKE</sequence>
<keyword evidence="2" id="KW-1133">Transmembrane helix</keyword>
<dbReference type="Proteomes" id="UP001415857">
    <property type="component" value="Unassembled WGS sequence"/>
</dbReference>
<dbReference type="InterPro" id="IPR037523">
    <property type="entry name" value="VOC_core"/>
</dbReference>
<dbReference type="AlphaFoldDB" id="A0AAP0R4M8"/>
<protein>
    <recommendedName>
        <fullName evidence="3">VOC domain-containing protein</fullName>
    </recommendedName>
</protein>
<dbReference type="SUPFAM" id="SSF54593">
    <property type="entry name" value="Glyoxalase/Bleomycin resistance protein/Dihydroxybiphenyl dioxygenase"/>
    <property type="match status" value="2"/>
</dbReference>
<dbReference type="PROSITE" id="PS00935">
    <property type="entry name" value="GLYOXALASE_I_2"/>
    <property type="match status" value="1"/>
</dbReference>
<evidence type="ECO:0000313" key="4">
    <source>
        <dbReference type="EMBL" id="KAK9268440.1"/>
    </source>
</evidence>
<dbReference type="GO" id="GO:0005737">
    <property type="term" value="C:cytoplasm"/>
    <property type="evidence" value="ECO:0007669"/>
    <property type="project" value="TreeGrafter"/>
</dbReference>
<dbReference type="GO" id="GO:0019243">
    <property type="term" value="P:methylglyoxal catabolic process to D-lactate via S-lactoyl-glutathione"/>
    <property type="evidence" value="ECO:0007669"/>
    <property type="project" value="TreeGrafter"/>
</dbReference>
<dbReference type="InterPro" id="IPR018146">
    <property type="entry name" value="Glyoxalase_1_CS"/>
</dbReference>
<reference evidence="4 5" key="1">
    <citation type="journal article" date="2024" name="Plant J.">
        <title>Genome sequences and population genomics reveal climatic adaptation and genomic divergence between two closely related sweetgum species.</title>
        <authorList>
            <person name="Xu W.Q."/>
            <person name="Ren C.Q."/>
            <person name="Zhang X.Y."/>
            <person name="Comes H.P."/>
            <person name="Liu X.H."/>
            <person name="Li Y.G."/>
            <person name="Kettle C.J."/>
            <person name="Jalonen R."/>
            <person name="Gaisberger H."/>
            <person name="Ma Y.Z."/>
            <person name="Qiu Y.X."/>
        </authorList>
    </citation>
    <scope>NUCLEOTIDE SEQUENCE [LARGE SCALE GENOMIC DNA]</scope>
    <source>
        <strain evidence="4">Hangzhou</strain>
    </source>
</reference>
<feature type="domain" description="VOC" evidence="3">
    <location>
        <begin position="23"/>
        <end position="158"/>
    </location>
</feature>
<dbReference type="PANTHER" id="PTHR46036:SF12">
    <property type="entry name" value="VOC DOMAIN-CONTAINING PROTEIN"/>
    <property type="match status" value="1"/>
</dbReference>
<dbReference type="GO" id="GO:0004462">
    <property type="term" value="F:lactoylglutathione lyase activity"/>
    <property type="evidence" value="ECO:0007669"/>
    <property type="project" value="InterPro"/>
</dbReference>
<proteinExistence type="predicted"/>
<dbReference type="EMBL" id="JBBPBK010000015">
    <property type="protein sequence ID" value="KAK9268440.1"/>
    <property type="molecule type" value="Genomic_DNA"/>
</dbReference>
<dbReference type="GO" id="GO:0046872">
    <property type="term" value="F:metal ion binding"/>
    <property type="evidence" value="ECO:0007669"/>
    <property type="project" value="UniProtKB-KW"/>
</dbReference>
<dbReference type="InterPro" id="IPR029068">
    <property type="entry name" value="Glyas_Bleomycin-R_OHBP_Dase"/>
</dbReference>
<evidence type="ECO:0000313" key="5">
    <source>
        <dbReference type="Proteomes" id="UP001415857"/>
    </source>
</evidence>
<evidence type="ECO:0000259" key="3">
    <source>
        <dbReference type="PROSITE" id="PS51819"/>
    </source>
</evidence>
<organism evidence="4 5">
    <name type="scientific">Liquidambar formosana</name>
    <name type="common">Formosan gum</name>
    <dbReference type="NCBI Taxonomy" id="63359"/>
    <lineage>
        <taxon>Eukaryota</taxon>
        <taxon>Viridiplantae</taxon>
        <taxon>Streptophyta</taxon>
        <taxon>Embryophyta</taxon>
        <taxon>Tracheophyta</taxon>
        <taxon>Spermatophyta</taxon>
        <taxon>Magnoliopsida</taxon>
        <taxon>eudicotyledons</taxon>
        <taxon>Gunneridae</taxon>
        <taxon>Pentapetalae</taxon>
        <taxon>Saxifragales</taxon>
        <taxon>Altingiaceae</taxon>
        <taxon>Liquidambar</taxon>
    </lineage>
</organism>
<accession>A0AAP0R4M8</accession>
<dbReference type="Gene3D" id="3.10.180.10">
    <property type="entry name" value="2,3-Dihydroxybiphenyl 1,2-Dioxygenase, domain 1"/>
    <property type="match status" value="2"/>
</dbReference>
<dbReference type="PANTHER" id="PTHR46036">
    <property type="entry name" value="LACTOYLGLUTATHIONE LYASE"/>
    <property type="match status" value="1"/>
</dbReference>
<dbReference type="InterPro" id="IPR004360">
    <property type="entry name" value="Glyas_Fos-R_dOase_dom"/>
</dbReference>
<evidence type="ECO:0000256" key="2">
    <source>
        <dbReference type="SAM" id="Phobius"/>
    </source>
</evidence>
<feature type="transmembrane region" description="Helical" evidence="2">
    <location>
        <begin position="40"/>
        <end position="60"/>
    </location>
</feature>
<feature type="domain" description="VOC" evidence="3">
    <location>
        <begin position="165"/>
        <end position="294"/>
    </location>
</feature>
<gene>
    <name evidence="4" type="ORF">L1049_000190</name>
</gene>
<keyword evidence="2" id="KW-0472">Membrane</keyword>
<keyword evidence="1" id="KW-0479">Metal-binding</keyword>